<dbReference type="InterPro" id="IPR004299">
    <property type="entry name" value="MBOAT_fam"/>
</dbReference>
<evidence type="ECO:0000313" key="9">
    <source>
        <dbReference type="EMBL" id="MBN3319963.1"/>
    </source>
</evidence>
<name>A0A8J7NWZ0_ATRSP</name>
<keyword evidence="5 8" id="KW-1133">Transmembrane helix</keyword>
<comment type="caution">
    <text evidence="9">The sequence shown here is derived from an EMBL/GenBank/DDBJ whole genome shotgun (WGS) entry which is preliminary data.</text>
</comment>
<dbReference type="Pfam" id="PF03062">
    <property type="entry name" value="MBOAT"/>
    <property type="match status" value="1"/>
</dbReference>
<dbReference type="GO" id="GO:0030258">
    <property type="term" value="P:lipid modification"/>
    <property type="evidence" value="ECO:0007669"/>
    <property type="project" value="TreeGrafter"/>
</dbReference>
<feature type="transmembrane region" description="Helical" evidence="8">
    <location>
        <begin position="108"/>
        <end position="129"/>
    </location>
</feature>
<feature type="transmembrane region" description="Helical" evidence="8">
    <location>
        <begin position="355"/>
        <end position="373"/>
    </location>
</feature>
<dbReference type="InterPro" id="IPR049941">
    <property type="entry name" value="LPLAT_7/PORCN-like"/>
</dbReference>
<evidence type="ECO:0000256" key="5">
    <source>
        <dbReference type="ARBA" id="ARBA00022989"/>
    </source>
</evidence>
<protein>
    <submittedName>
        <fullName evidence="9">MBOA4 acyltransferase</fullName>
    </submittedName>
</protein>
<accession>A0A8J7NWZ0</accession>
<gene>
    <name evidence="9" type="primary">Mboat4</name>
    <name evidence="9" type="ORF">GTO95_0017517</name>
</gene>
<reference evidence="9" key="1">
    <citation type="journal article" date="2021" name="Cell">
        <title>Tracing the genetic footprints of vertebrate landing in non-teleost ray-finned fishes.</title>
        <authorList>
            <person name="Bi X."/>
            <person name="Wang K."/>
            <person name="Yang L."/>
            <person name="Pan H."/>
            <person name="Jiang H."/>
            <person name="Wei Q."/>
            <person name="Fang M."/>
            <person name="Yu H."/>
            <person name="Zhu C."/>
            <person name="Cai Y."/>
            <person name="He Y."/>
            <person name="Gan X."/>
            <person name="Zeng H."/>
            <person name="Yu D."/>
            <person name="Zhu Y."/>
            <person name="Jiang H."/>
            <person name="Qiu Q."/>
            <person name="Yang H."/>
            <person name="Zhang Y.E."/>
            <person name="Wang W."/>
            <person name="Zhu M."/>
            <person name="He S."/>
            <person name="Zhang G."/>
        </authorList>
    </citation>
    <scope>NUCLEOTIDE SEQUENCE</scope>
    <source>
        <strain evidence="9">Allg_001</strain>
    </source>
</reference>
<evidence type="ECO:0000256" key="8">
    <source>
        <dbReference type="SAM" id="Phobius"/>
    </source>
</evidence>
<feature type="non-terminal residue" evidence="9">
    <location>
        <position position="383"/>
    </location>
</feature>
<dbReference type="PANTHER" id="PTHR13906:SF3">
    <property type="entry name" value="GHRELIN O-ACYLTRANSFERASE"/>
    <property type="match status" value="1"/>
</dbReference>
<feature type="transmembrane region" description="Helical" evidence="8">
    <location>
        <begin position="5"/>
        <end position="23"/>
    </location>
</feature>
<feature type="transmembrane region" description="Helical" evidence="8">
    <location>
        <begin position="322"/>
        <end position="343"/>
    </location>
</feature>
<keyword evidence="4" id="KW-0256">Endoplasmic reticulum</keyword>
<evidence type="ECO:0000256" key="1">
    <source>
        <dbReference type="ARBA" id="ARBA00004477"/>
    </source>
</evidence>
<evidence type="ECO:0000256" key="6">
    <source>
        <dbReference type="ARBA" id="ARBA00023136"/>
    </source>
</evidence>
<proteinExistence type="predicted"/>
<keyword evidence="3 8" id="KW-0812">Transmembrane</keyword>
<dbReference type="GO" id="GO:0005789">
    <property type="term" value="C:endoplasmic reticulum membrane"/>
    <property type="evidence" value="ECO:0007669"/>
    <property type="project" value="UniProtKB-SubCell"/>
</dbReference>
<keyword evidence="10" id="KW-1185">Reference proteome</keyword>
<dbReference type="Proteomes" id="UP000736164">
    <property type="component" value="Unassembled WGS sequence"/>
</dbReference>
<evidence type="ECO:0000256" key="2">
    <source>
        <dbReference type="ARBA" id="ARBA00022679"/>
    </source>
</evidence>
<organism evidence="9 10">
    <name type="scientific">Atractosteus spatula</name>
    <name type="common">Alligator gar</name>
    <name type="synonym">Lepisosteus spatula</name>
    <dbReference type="NCBI Taxonomy" id="7917"/>
    <lineage>
        <taxon>Eukaryota</taxon>
        <taxon>Metazoa</taxon>
        <taxon>Chordata</taxon>
        <taxon>Craniata</taxon>
        <taxon>Vertebrata</taxon>
        <taxon>Euteleostomi</taxon>
        <taxon>Actinopterygii</taxon>
        <taxon>Neopterygii</taxon>
        <taxon>Holostei</taxon>
        <taxon>Semionotiformes</taxon>
        <taxon>Lepisosteidae</taxon>
        <taxon>Atractosteus</taxon>
    </lineage>
</organism>
<dbReference type="GO" id="GO:0016412">
    <property type="term" value="F:serine O-acyltransferase activity"/>
    <property type="evidence" value="ECO:0007669"/>
    <property type="project" value="TreeGrafter"/>
</dbReference>
<dbReference type="AlphaFoldDB" id="A0A8J7NWZ0"/>
<keyword evidence="7 9" id="KW-0012">Acyltransferase</keyword>
<keyword evidence="6 8" id="KW-0472">Membrane</keyword>
<evidence type="ECO:0000313" key="10">
    <source>
        <dbReference type="Proteomes" id="UP000736164"/>
    </source>
</evidence>
<evidence type="ECO:0000256" key="7">
    <source>
        <dbReference type="ARBA" id="ARBA00023315"/>
    </source>
</evidence>
<evidence type="ECO:0000256" key="4">
    <source>
        <dbReference type="ARBA" id="ARBA00022824"/>
    </source>
</evidence>
<keyword evidence="2" id="KW-0808">Transferase</keyword>
<dbReference type="PANTHER" id="PTHR13906">
    <property type="entry name" value="PORCUPINE"/>
    <property type="match status" value="1"/>
</dbReference>
<evidence type="ECO:0000256" key="3">
    <source>
        <dbReference type="ARBA" id="ARBA00022692"/>
    </source>
</evidence>
<dbReference type="EMBL" id="JAAWVO010049136">
    <property type="protein sequence ID" value="MBN3319963.1"/>
    <property type="molecule type" value="Genomic_DNA"/>
</dbReference>
<feature type="non-terminal residue" evidence="9">
    <location>
        <position position="1"/>
    </location>
</feature>
<sequence length="383" mass="44115">MGQYCLIVLTPAATFVLVVLSVHPQHVHFWGFFIQMCWQTLWHLFIHYKEHWLQESIDNRLLVAISSLMLLTQRVTSLSMDIQDGKLQSLQTKAQSSVHYNFPLWIPYLSYTLFFPALLGGPLCSFSYFRSFVEQNGLSSIPFPLGAVLQKTLLVLSLEGAKTFLRCHLSSSSLSQAHFNVLEGILFIWGISLLYKLSYYSHWTLSESLNNAAGLGFRGYNKHGSPLWDALSDGNILTLETLTRISHFARMWNKTTAEWLRRLVFQKCHVSPLLLTFGFSAWWHGLHPGQLVGFLCWAATVEADYRIHHYLSPYMDSKVKRLIYKVLTWFQTQLVIACFVVIIELRCLSSVWLLFKAYIGLFPLLNCLVLVVLPRKQQIKVLY</sequence>
<comment type="subcellular location">
    <subcellularLocation>
        <location evidence="1">Endoplasmic reticulum membrane</location>
        <topology evidence="1">Multi-pass membrane protein</topology>
    </subcellularLocation>
</comment>